<protein>
    <submittedName>
        <fullName evidence="8">Serine/threonine-protein kinase PrkC</fullName>
        <ecNumber evidence="8">2.7.11.1</ecNumber>
    </submittedName>
</protein>
<dbReference type="PANTHER" id="PTHR43289">
    <property type="entry name" value="MITOGEN-ACTIVATED PROTEIN KINASE KINASE KINASE 20-RELATED"/>
    <property type="match status" value="1"/>
</dbReference>
<keyword evidence="3 8" id="KW-0418">Kinase</keyword>
<dbReference type="InterPro" id="IPR011990">
    <property type="entry name" value="TPR-like_helical_dom_sf"/>
</dbReference>
<dbReference type="GO" id="GO:0005524">
    <property type="term" value="F:ATP binding"/>
    <property type="evidence" value="ECO:0007669"/>
    <property type="project" value="UniProtKB-UniRule"/>
</dbReference>
<dbReference type="InterPro" id="IPR017441">
    <property type="entry name" value="Protein_kinase_ATP_BS"/>
</dbReference>
<evidence type="ECO:0000256" key="5">
    <source>
        <dbReference type="PROSITE-ProRule" id="PRU10141"/>
    </source>
</evidence>
<proteinExistence type="predicted"/>
<keyword evidence="1 8" id="KW-0808">Transferase</keyword>
<dbReference type="Gene3D" id="1.25.40.10">
    <property type="entry name" value="Tetratricopeptide repeat domain"/>
    <property type="match status" value="1"/>
</dbReference>
<dbReference type="Proteomes" id="UP000316095">
    <property type="component" value="Unassembled WGS sequence"/>
</dbReference>
<gene>
    <name evidence="8" type="primary">prkC_2</name>
    <name evidence="8" type="ORF">Pan54_14690</name>
</gene>
<feature type="coiled-coil region" evidence="6">
    <location>
        <begin position="517"/>
        <end position="545"/>
    </location>
</feature>
<accession>A0A5C5XFX7</accession>
<name>A0A5C5XFX7_9PLAN</name>
<dbReference type="PROSITE" id="PS00108">
    <property type="entry name" value="PROTEIN_KINASE_ST"/>
    <property type="match status" value="1"/>
</dbReference>
<evidence type="ECO:0000256" key="6">
    <source>
        <dbReference type="SAM" id="Coils"/>
    </source>
</evidence>
<keyword evidence="4 5" id="KW-0067">ATP-binding</keyword>
<dbReference type="SUPFAM" id="SSF56112">
    <property type="entry name" value="Protein kinase-like (PK-like)"/>
    <property type="match status" value="1"/>
</dbReference>
<evidence type="ECO:0000256" key="1">
    <source>
        <dbReference type="ARBA" id="ARBA00022679"/>
    </source>
</evidence>
<dbReference type="AlphaFoldDB" id="A0A5C5XFX7"/>
<evidence type="ECO:0000259" key="7">
    <source>
        <dbReference type="PROSITE" id="PS50011"/>
    </source>
</evidence>
<dbReference type="InterPro" id="IPR008271">
    <property type="entry name" value="Ser/Thr_kinase_AS"/>
</dbReference>
<feature type="domain" description="Protein kinase" evidence="7">
    <location>
        <begin position="93"/>
        <end position="355"/>
    </location>
</feature>
<dbReference type="Pfam" id="PF00069">
    <property type="entry name" value="Pkinase"/>
    <property type="match status" value="1"/>
</dbReference>
<comment type="caution">
    <text evidence="8">The sequence shown here is derived from an EMBL/GenBank/DDBJ whole genome shotgun (WGS) entry which is preliminary data.</text>
</comment>
<evidence type="ECO:0000256" key="3">
    <source>
        <dbReference type="ARBA" id="ARBA00022777"/>
    </source>
</evidence>
<organism evidence="8 9">
    <name type="scientific">Rubinisphaera italica</name>
    <dbReference type="NCBI Taxonomy" id="2527969"/>
    <lineage>
        <taxon>Bacteria</taxon>
        <taxon>Pseudomonadati</taxon>
        <taxon>Planctomycetota</taxon>
        <taxon>Planctomycetia</taxon>
        <taxon>Planctomycetales</taxon>
        <taxon>Planctomycetaceae</taxon>
        <taxon>Rubinisphaera</taxon>
    </lineage>
</organism>
<keyword evidence="9" id="KW-1185">Reference proteome</keyword>
<dbReference type="Gene3D" id="3.30.200.20">
    <property type="entry name" value="Phosphorylase Kinase, domain 1"/>
    <property type="match status" value="1"/>
</dbReference>
<dbReference type="EC" id="2.7.11.1" evidence="8"/>
<sequence>MQSCPTPNKLLELVSGDQSGELGRHVDNCPGCKRELEKQLSDLREQSTLVEPLNSVTSSWGTGLAHRLAASLKDSPGEELVVDFELPYQMGNYTLLRILGAGGMGIVYLANQESLNRRVAIKMVRQSELKNKKLVSRFYTEVESVASLNHSGIVPIYEVGRHKHYLYYSMQLVEEGTLSEFIRRDKPPIRVTAKIVQQIAEAVHFAHQNGIIHRDLKPSNILVDSSSNPKIADFGLAKLLSLDPSLSTGSYDIVGTPSYMSPEQVSGKESHTFATDVYGLGAILYEMLTGRAPFVGKEPLSVLHDVLEKIPESPRVIDKSIPQDLETITLKCLQKHPAHRYPTAECVADELDSYLRGKLIQARPTPLPEKLGRLVRRNPFTSILILMTALIVGVSVVNSFNSLRLSDLQAKKIESQNIKLESAVLGAQNQSSLVASQAELSIEVIEAILGEIQTTYLRLPAEQKSRKVMLNQVLNKLDRLSADHVDPDQLNSCYAKTILGLAEVEYSIGASDGSIGLEASKRRYIDAIERLQKLYQNNMDNLDVQRTLARAIMKYGDVLADAAHWEEAHAKFMEALPLMIEACSKSSEDMVLMELGELEILCAEGFMHTGYPDQFEEFSNRGHRRLKEITETSPGSLEAASLFLYSCQIIGDWHLKKNHFDDAKQYYEMFQQKAVLLDHLYPFNSNVALDCSTAYERLGDLALKSKDIDLALEHYQLSLDYAQKLEISAPDNLETLWHVSFSYQHLADLLLHLKELEQGFPLAVRCVEIRRILQDRDRQNYRRTAKLVHSLKTLAAYHLSQSENILARNIYQECFSVETEYQLLTGKKSFANDLSNLESKIAALD</sequence>
<keyword evidence="6" id="KW-0175">Coiled coil</keyword>
<evidence type="ECO:0000313" key="8">
    <source>
        <dbReference type="EMBL" id="TWT60742.1"/>
    </source>
</evidence>
<dbReference type="SUPFAM" id="SSF48452">
    <property type="entry name" value="TPR-like"/>
    <property type="match status" value="1"/>
</dbReference>
<dbReference type="PANTHER" id="PTHR43289:SF6">
    <property type="entry name" value="SERINE_THREONINE-PROTEIN KINASE NEKL-3"/>
    <property type="match status" value="1"/>
</dbReference>
<dbReference type="RefSeq" id="WP_146502825.1">
    <property type="nucleotide sequence ID" value="NZ_SJPG01000001.1"/>
</dbReference>
<dbReference type="InterPro" id="IPR000719">
    <property type="entry name" value="Prot_kinase_dom"/>
</dbReference>
<reference evidence="8 9" key="1">
    <citation type="submission" date="2019-02" db="EMBL/GenBank/DDBJ databases">
        <title>Deep-cultivation of Planctomycetes and their phenomic and genomic characterization uncovers novel biology.</title>
        <authorList>
            <person name="Wiegand S."/>
            <person name="Jogler M."/>
            <person name="Boedeker C."/>
            <person name="Pinto D."/>
            <person name="Vollmers J."/>
            <person name="Rivas-Marin E."/>
            <person name="Kohn T."/>
            <person name="Peeters S.H."/>
            <person name="Heuer A."/>
            <person name="Rast P."/>
            <person name="Oberbeckmann S."/>
            <person name="Bunk B."/>
            <person name="Jeske O."/>
            <person name="Meyerdierks A."/>
            <person name="Storesund J.E."/>
            <person name="Kallscheuer N."/>
            <person name="Luecker S."/>
            <person name="Lage O.M."/>
            <person name="Pohl T."/>
            <person name="Merkel B.J."/>
            <person name="Hornburger P."/>
            <person name="Mueller R.-W."/>
            <person name="Bruemmer F."/>
            <person name="Labrenz M."/>
            <person name="Spormann A.M."/>
            <person name="Op Den Camp H."/>
            <person name="Overmann J."/>
            <person name="Amann R."/>
            <person name="Jetten M.S.M."/>
            <person name="Mascher T."/>
            <person name="Medema M.H."/>
            <person name="Devos D.P."/>
            <person name="Kaster A.-K."/>
            <person name="Ovreas L."/>
            <person name="Rohde M."/>
            <person name="Galperin M.Y."/>
            <person name="Jogler C."/>
        </authorList>
    </citation>
    <scope>NUCLEOTIDE SEQUENCE [LARGE SCALE GENOMIC DNA]</scope>
    <source>
        <strain evidence="8 9">Pan54</strain>
    </source>
</reference>
<dbReference type="InterPro" id="IPR011009">
    <property type="entry name" value="Kinase-like_dom_sf"/>
</dbReference>
<dbReference type="GO" id="GO:0004674">
    <property type="term" value="F:protein serine/threonine kinase activity"/>
    <property type="evidence" value="ECO:0007669"/>
    <property type="project" value="UniProtKB-EC"/>
</dbReference>
<dbReference type="Gene3D" id="1.10.510.10">
    <property type="entry name" value="Transferase(Phosphotransferase) domain 1"/>
    <property type="match status" value="1"/>
</dbReference>
<feature type="binding site" evidence="5">
    <location>
        <position position="122"/>
    </location>
    <ligand>
        <name>ATP</name>
        <dbReference type="ChEBI" id="CHEBI:30616"/>
    </ligand>
</feature>
<keyword evidence="2 5" id="KW-0547">Nucleotide-binding</keyword>
<evidence type="ECO:0000256" key="2">
    <source>
        <dbReference type="ARBA" id="ARBA00022741"/>
    </source>
</evidence>
<dbReference type="SMART" id="SM00220">
    <property type="entry name" value="S_TKc"/>
    <property type="match status" value="1"/>
</dbReference>
<evidence type="ECO:0000313" key="9">
    <source>
        <dbReference type="Proteomes" id="UP000316095"/>
    </source>
</evidence>
<evidence type="ECO:0000256" key="4">
    <source>
        <dbReference type="ARBA" id="ARBA00022840"/>
    </source>
</evidence>
<dbReference type="OrthoDB" id="6111975at2"/>
<dbReference type="EMBL" id="SJPG01000001">
    <property type="protein sequence ID" value="TWT60742.1"/>
    <property type="molecule type" value="Genomic_DNA"/>
</dbReference>
<dbReference type="PROSITE" id="PS50011">
    <property type="entry name" value="PROTEIN_KINASE_DOM"/>
    <property type="match status" value="1"/>
</dbReference>
<dbReference type="CDD" id="cd14014">
    <property type="entry name" value="STKc_PknB_like"/>
    <property type="match status" value="1"/>
</dbReference>
<dbReference type="PROSITE" id="PS00107">
    <property type="entry name" value="PROTEIN_KINASE_ATP"/>
    <property type="match status" value="1"/>
</dbReference>